<evidence type="ECO:0000313" key="1">
    <source>
        <dbReference type="EMBL" id="MCR9016564.1"/>
    </source>
</evidence>
<gene>
    <name evidence="1" type="ORF">NU887_16085</name>
</gene>
<evidence type="ECO:0000313" key="2">
    <source>
        <dbReference type="Proteomes" id="UP001142175"/>
    </source>
</evidence>
<organism evidence="1 2">
    <name type="scientific">Aquiflexum gelatinilyticum</name>
    <dbReference type="NCBI Taxonomy" id="2961943"/>
    <lineage>
        <taxon>Bacteria</taxon>
        <taxon>Pseudomonadati</taxon>
        <taxon>Bacteroidota</taxon>
        <taxon>Cytophagia</taxon>
        <taxon>Cytophagales</taxon>
        <taxon>Cyclobacteriaceae</taxon>
        <taxon>Aquiflexum</taxon>
    </lineage>
</organism>
<name>A0A9X2SZK7_9BACT</name>
<accession>A0A9X2SZK7</accession>
<proteinExistence type="predicted"/>
<dbReference type="EMBL" id="JANSUY010000015">
    <property type="protein sequence ID" value="MCR9016564.1"/>
    <property type="molecule type" value="Genomic_DNA"/>
</dbReference>
<reference evidence="1" key="1">
    <citation type="submission" date="2022-08" db="EMBL/GenBank/DDBJ databases">
        <authorList>
            <person name="Zhang D."/>
        </authorList>
    </citation>
    <scope>NUCLEOTIDE SEQUENCE</scope>
    <source>
        <strain evidence="1">XJ19-11</strain>
    </source>
</reference>
<dbReference type="Gene3D" id="2.40.160.20">
    <property type="match status" value="1"/>
</dbReference>
<comment type="caution">
    <text evidence="1">The sequence shown here is derived from an EMBL/GenBank/DDBJ whole genome shotgun (WGS) entry which is preliminary data.</text>
</comment>
<dbReference type="RefSeq" id="WP_258424411.1">
    <property type="nucleotide sequence ID" value="NZ_JANSUY010000015.1"/>
</dbReference>
<dbReference type="SUPFAM" id="SSF56925">
    <property type="entry name" value="OMPA-like"/>
    <property type="match status" value="1"/>
</dbReference>
<sequence length="218" mass="23774">MKKSIILIVFVFVSGISFSQGLRVNTYAGYVFPDSFDNFYSANSYVEGRIEDGFRWGVGLEYAIPGNRAIELQYKRQDTNAPTTFRDPSIGGGGLNRANFDLGINWIMLNFTNYIPINETVEPFVGGGLGMGIFNVRNPDNGNTNNGTKFAWNIRGGSNFWVADNIAIRIQASLFSAVQSVGGGLFFGTGGAGAGISTYSTMYQFGFDGGLVFRLPRK</sequence>
<dbReference type="AlphaFoldDB" id="A0A9X2SZK7"/>
<dbReference type="InterPro" id="IPR011250">
    <property type="entry name" value="OMP/PagP_B-barrel"/>
</dbReference>
<protein>
    <submittedName>
        <fullName evidence="1">Porin family protein</fullName>
    </submittedName>
</protein>
<keyword evidence="2" id="KW-1185">Reference proteome</keyword>
<dbReference type="Proteomes" id="UP001142175">
    <property type="component" value="Unassembled WGS sequence"/>
</dbReference>